<organism evidence="4 6">
    <name type="scientific">Duganella violaceipulchra</name>
    <dbReference type="NCBI Taxonomy" id="2849652"/>
    <lineage>
        <taxon>Bacteria</taxon>
        <taxon>Pseudomonadati</taxon>
        <taxon>Pseudomonadota</taxon>
        <taxon>Betaproteobacteria</taxon>
        <taxon>Burkholderiales</taxon>
        <taxon>Oxalobacteraceae</taxon>
        <taxon>Telluria group</taxon>
        <taxon>Duganella</taxon>
    </lineage>
</organism>
<proteinExistence type="predicted"/>
<dbReference type="RefSeq" id="WP_217944356.1">
    <property type="nucleotide sequence ID" value="NZ_JAHTGR010000012.1"/>
</dbReference>
<evidence type="ECO:0000259" key="3">
    <source>
        <dbReference type="Pfam" id="PF07589"/>
    </source>
</evidence>
<keyword evidence="7" id="KW-1185">Reference proteome</keyword>
<dbReference type="EMBL" id="JALJZU010000005">
    <property type="protein sequence ID" value="MCP2008976.1"/>
    <property type="molecule type" value="Genomic_DNA"/>
</dbReference>
<reference evidence="5" key="2">
    <citation type="submission" date="2022-03" db="EMBL/GenBank/DDBJ databases">
        <title>Genome Encyclopedia of Bacteria and Archaea VI: Functional Genomics of Type Strains.</title>
        <authorList>
            <person name="Whitman W."/>
        </authorList>
    </citation>
    <scope>NUCLEOTIDE SEQUENCE</scope>
    <source>
        <strain evidence="5">HSC-15S17</strain>
    </source>
</reference>
<evidence type="ECO:0000313" key="6">
    <source>
        <dbReference type="Proteomes" id="UP001155901"/>
    </source>
</evidence>
<dbReference type="Proteomes" id="UP001162889">
    <property type="component" value="Unassembled WGS sequence"/>
</dbReference>
<accession>A0AA41L6S9</accession>
<dbReference type="NCBIfam" id="TIGR02595">
    <property type="entry name" value="PEP_CTERM"/>
    <property type="match status" value="1"/>
</dbReference>
<comment type="caution">
    <text evidence="4">The sequence shown here is derived from an EMBL/GenBank/DDBJ whole genome shotgun (WGS) entry which is preliminary data.</text>
</comment>
<dbReference type="InterPro" id="IPR013424">
    <property type="entry name" value="Ice-binding_C"/>
</dbReference>
<dbReference type="EMBL" id="JAHTGR010000012">
    <property type="protein sequence ID" value="MBV6323622.1"/>
    <property type="molecule type" value="Genomic_DNA"/>
</dbReference>
<protein>
    <submittedName>
        <fullName evidence="5">Choice-of-anchor C domain-containing protein</fullName>
    </submittedName>
    <submittedName>
        <fullName evidence="4">Choice-of-anchor C family protein</fullName>
    </submittedName>
</protein>
<name>A0AA41L6S9_9BURK</name>
<dbReference type="AlphaFoldDB" id="A0AA41L6S9"/>
<evidence type="ECO:0000313" key="5">
    <source>
        <dbReference type="EMBL" id="MCP2008976.1"/>
    </source>
</evidence>
<dbReference type="NCBIfam" id="NF035944">
    <property type="entry name" value="PEPxxWA-CTERM"/>
    <property type="match status" value="1"/>
</dbReference>
<dbReference type="Pfam" id="PF07589">
    <property type="entry name" value="PEP-CTERM"/>
    <property type="match status" value="1"/>
</dbReference>
<gene>
    <name evidence="4" type="ORF">KVP70_22045</name>
    <name evidence="5" type="ORF">L1274_002689</name>
</gene>
<evidence type="ECO:0000313" key="4">
    <source>
        <dbReference type="EMBL" id="MBV6323622.1"/>
    </source>
</evidence>
<feature type="signal peptide" evidence="1">
    <location>
        <begin position="1"/>
        <end position="23"/>
    </location>
</feature>
<evidence type="ECO:0000259" key="2">
    <source>
        <dbReference type="Pfam" id="PF04862"/>
    </source>
</evidence>
<dbReference type="Pfam" id="PF04862">
    <property type="entry name" value="DUF642"/>
    <property type="match status" value="1"/>
</dbReference>
<dbReference type="Proteomes" id="UP001155901">
    <property type="component" value="Unassembled WGS sequence"/>
</dbReference>
<keyword evidence="1" id="KW-0732">Signal</keyword>
<feature type="domain" description="Ice-binding protein C-terminal" evidence="3">
    <location>
        <begin position="174"/>
        <end position="198"/>
    </location>
</feature>
<feature type="chain" id="PRO_5041232024" evidence="1">
    <location>
        <begin position="24"/>
        <end position="202"/>
    </location>
</feature>
<dbReference type="InterPro" id="IPR027576">
    <property type="entry name" value="Choice_anch_C_dom"/>
</dbReference>
<dbReference type="InterPro" id="IPR006946">
    <property type="entry name" value="DGR2-like_dom"/>
</dbReference>
<feature type="domain" description="DUF642" evidence="2">
    <location>
        <begin position="25"/>
        <end position="171"/>
    </location>
</feature>
<evidence type="ECO:0000256" key="1">
    <source>
        <dbReference type="SAM" id="SignalP"/>
    </source>
</evidence>
<sequence length="202" mass="20426">MKMSKLILAAAIAAASVSGAASAANLIQNGDFEIASGVNLNNYVVVGAGDGAIANWTVGGNSVDIINNSYNAISGNSIDMLGSPGPGVLSQSFNTVAGTTYTLSFDLTHNPYSHGAGLDVFVGGNHYAFDGSTPVTNHTFNFTTTGGSQALVFSSVGGDGWSGAVLDNVSVTAAVPEPETYAMMLAGLGLVGFIARRRKAAK</sequence>
<dbReference type="NCBIfam" id="TIGR04362">
    <property type="entry name" value="choice_anch_C"/>
    <property type="match status" value="1"/>
</dbReference>
<reference evidence="4" key="1">
    <citation type="submission" date="2021-07" db="EMBL/GenBank/DDBJ databases">
        <title>Characterization of violacein-producing bacteria and related species.</title>
        <authorList>
            <person name="Wilson H.S."/>
            <person name="De Leon M.E."/>
        </authorList>
    </citation>
    <scope>NUCLEOTIDE SEQUENCE</scope>
    <source>
        <strain evidence="4">HSC-15S17</strain>
    </source>
</reference>
<evidence type="ECO:0000313" key="7">
    <source>
        <dbReference type="Proteomes" id="UP001162889"/>
    </source>
</evidence>